<dbReference type="PANTHER" id="PTHR11533:SF299">
    <property type="entry name" value="AMINOPEPTIDASE"/>
    <property type="match status" value="1"/>
</dbReference>
<keyword evidence="8" id="KW-0482">Metalloprotease</keyword>
<dbReference type="KEGG" id="tet:TTHERM_00475080"/>
<dbReference type="InterPro" id="IPR012778">
    <property type="entry name" value="Pept_M1_aminopeptidase"/>
</dbReference>
<dbReference type="OMA" id="CAYTNTG"/>
<dbReference type="GeneID" id="7829504"/>
<dbReference type="eggNOG" id="KOG1046">
    <property type="taxonomic scope" value="Eukaryota"/>
</dbReference>
<dbReference type="InterPro" id="IPR024571">
    <property type="entry name" value="ERAP1-like_C_dom"/>
</dbReference>
<name>I7M3M5_TETTS</name>
<accession>I7M3M5</accession>
<dbReference type="GO" id="GO:0070006">
    <property type="term" value="F:metalloaminopeptidase activity"/>
    <property type="evidence" value="ECO:0007669"/>
    <property type="project" value="TreeGrafter"/>
</dbReference>
<dbReference type="CDD" id="cd09602">
    <property type="entry name" value="M1_APN"/>
    <property type="match status" value="1"/>
</dbReference>
<dbReference type="InterPro" id="IPR050344">
    <property type="entry name" value="Peptidase_M1_aminopeptidases"/>
</dbReference>
<comment type="similarity">
    <text evidence="2">Belongs to the peptidase M1 family.</text>
</comment>
<dbReference type="InterPro" id="IPR042097">
    <property type="entry name" value="Aminopeptidase_N-like_N_sf"/>
</dbReference>
<dbReference type="SUPFAM" id="SSF63737">
    <property type="entry name" value="Leukotriene A4 hydrolase N-terminal domain"/>
    <property type="match status" value="1"/>
</dbReference>
<evidence type="ECO:0000256" key="8">
    <source>
        <dbReference type="ARBA" id="ARBA00023049"/>
    </source>
</evidence>
<dbReference type="Pfam" id="PF11838">
    <property type="entry name" value="ERAP1_C"/>
    <property type="match status" value="1"/>
</dbReference>
<dbReference type="SUPFAM" id="SSF55486">
    <property type="entry name" value="Metalloproteases ('zincins'), catalytic domain"/>
    <property type="match status" value="1"/>
</dbReference>
<organism evidence="12 13">
    <name type="scientific">Tetrahymena thermophila (strain SB210)</name>
    <dbReference type="NCBI Taxonomy" id="312017"/>
    <lineage>
        <taxon>Eukaryota</taxon>
        <taxon>Sar</taxon>
        <taxon>Alveolata</taxon>
        <taxon>Ciliophora</taxon>
        <taxon>Intramacronucleata</taxon>
        <taxon>Oligohymenophorea</taxon>
        <taxon>Hymenostomatida</taxon>
        <taxon>Tetrahymenina</taxon>
        <taxon>Tetrahymenidae</taxon>
        <taxon>Tetrahymena</taxon>
    </lineage>
</organism>
<dbReference type="InterPro" id="IPR014782">
    <property type="entry name" value="Peptidase_M1_dom"/>
</dbReference>
<reference evidence="13" key="1">
    <citation type="journal article" date="2006" name="PLoS Biol.">
        <title>Macronuclear genome sequence of the ciliate Tetrahymena thermophila, a model eukaryote.</title>
        <authorList>
            <person name="Eisen J.A."/>
            <person name="Coyne R.S."/>
            <person name="Wu M."/>
            <person name="Wu D."/>
            <person name="Thiagarajan M."/>
            <person name="Wortman J.R."/>
            <person name="Badger J.H."/>
            <person name="Ren Q."/>
            <person name="Amedeo P."/>
            <person name="Jones K.M."/>
            <person name="Tallon L.J."/>
            <person name="Delcher A.L."/>
            <person name="Salzberg S.L."/>
            <person name="Silva J.C."/>
            <person name="Haas B.J."/>
            <person name="Majoros W.H."/>
            <person name="Farzad M."/>
            <person name="Carlton J.M."/>
            <person name="Smith R.K. Jr."/>
            <person name="Garg J."/>
            <person name="Pearlman R.E."/>
            <person name="Karrer K.M."/>
            <person name="Sun L."/>
            <person name="Manning G."/>
            <person name="Elde N.C."/>
            <person name="Turkewitz A.P."/>
            <person name="Asai D.J."/>
            <person name="Wilkes D.E."/>
            <person name="Wang Y."/>
            <person name="Cai H."/>
            <person name="Collins K."/>
            <person name="Stewart B.A."/>
            <person name="Lee S.R."/>
            <person name="Wilamowska K."/>
            <person name="Weinberg Z."/>
            <person name="Ruzzo W.L."/>
            <person name="Wloga D."/>
            <person name="Gaertig J."/>
            <person name="Frankel J."/>
            <person name="Tsao C.-C."/>
            <person name="Gorovsky M.A."/>
            <person name="Keeling P.J."/>
            <person name="Waller R.F."/>
            <person name="Patron N.J."/>
            <person name="Cherry J.M."/>
            <person name="Stover N.A."/>
            <person name="Krieger C.J."/>
            <person name="del Toro C."/>
            <person name="Ryder H.F."/>
            <person name="Williamson S.C."/>
            <person name="Barbeau R.A."/>
            <person name="Hamilton E.P."/>
            <person name="Orias E."/>
        </authorList>
    </citation>
    <scope>NUCLEOTIDE SEQUENCE [LARGE SCALE GENOMIC DNA]</scope>
    <source>
        <strain evidence="13">SB210</strain>
    </source>
</reference>
<keyword evidence="13" id="KW-1185">Reference proteome</keyword>
<keyword evidence="3 12" id="KW-0031">Aminopeptidase</keyword>
<evidence type="ECO:0000256" key="7">
    <source>
        <dbReference type="ARBA" id="ARBA00022833"/>
    </source>
</evidence>
<dbReference type="GO" id="GO:0016020">
    <property type="term" value="C:membrane"/>
    <property type="evidence" value="ECO:0007669"/>
    <property type="project" value="TreeGrafter"/>
</dbReference>
<feature type="domain" description="ERAP1-like C-terminal" evidence="10">
    <location>
        <begin position="575"/>
        <end position="892"/>
    </location>
</feature>
<evidence type="ECO:0000259" key="9">
    <source>
        <dbReference type="Pfam" id="PF01433"/>
    </source>
</evidence>
<evidence type="ECO:0000256" key="4">
    <source>
        <dbReference type="ARBA" id="ARBA00022670"/>
    </source>
</evidence>
<keyword evidence="4" id="KW-0645">Protease</keyword>
<dbReference type="InterPro" id="IPR045357">
    <property type="entry name" value="Aminopeptidase_N-like_N"/>
</dbReference>
<dbReference type="GO" id="GO:0042277">
    <property type="term" value="F:peptide binding"/>
    <property type="evidence" value="ECO:0007669"/>
    <property type="project" value="TreeGrafter"/>
</dbReference>
<dbReference type="FunFam" id="1.10.390.10:FF:000006">
    <property type="entry name" value="Puromycin-sensitive aminopeptidase"/>
    <property type="match status" value="1"/>
</dbReference>
<dbReference type="GO" id="GO:0006508">
    <property type="term" value="P:proteolysis"/>
    <property type="evidence" value="ECO:0007669"/>
    <property type="project" value="UniProtKB-KW"/>
</dbReference>
<dbReference type="InterPro" id="IPR027268">
    <property type="entry name" value="Peptidase_M4/M1_CTD_sf"/>
</dbReference>
<dbReference type="Proteomes" id="UP000009168">
    <property type="component" value="Unassembled WGS sequence"/>
</dbReference>
<keyword evidence="6" id="KW-0378">Hydrolase</keyword>
<evidence type="ECO:0000256" key="2">
    <source>
        <dbReference type="ARBA" id="ARBA00010136"/>
    </source>
</evidence>
<sequence length="910" mass="106566">MSYNEYSNEKPRFLSQAQAERRRQQFVEHSINYKLQLRLDKGEKYQGVVEVEFNLTNAGRDLFIDYQGSSIEKVVINKAELGKAGDSYLNQIWNGLFVKLPTQYLNNGRNVVTIVFSNEYCNDGCGLHSFTDTDGKQYIYSQCEPYWCNRIFPSFDQPDLKATLEATIVAPKDWVILSNELKSHEAHFSQQDYKTHNPTMPYSCSILGNIPENNDYHYAVFNKTQLYPTYLFGFVAGPYGEIKCQETYNNIPMSLYCRQSLMVHLQKMSDWLFASTIESMKLYEDLFGYPYPYHKYDSVFCPEYNMGAMENTGLVTFNDLYIFREEKTASSYTSFLNTVTHELSHHWFGNLVTMKWWNDLWLNESFADFISHYIISKMTVSHKPLINIWIEFNLRKSWGYRTDQLNTTHPIACVVENTEAADSIFDGISYSKGSATLRQLMSLMGEKPFSDALKKYFKKFEFRNAVLDDLIEFFDQEFKQLNLGFSLHEWQKSWIQTAGLNECQPVFNPEDRSANASLKIVQTPALPQHPTLRRHKLQVAFFDENANITTYPVLLNEAHETVLNYDASKTQFKAVLLNYGDWGFIKVLLDDISIEFFKLNLHKITDIVTRTLIWRAFFDMVRDGKLSSEEYIDIFINAIPNETSDDIITSQLQYLQGAYSSFTPEQYKLVLGERVFNFLLKYLLSIPAENKNRIIAVRDKLDGFARSDAHIAKLLAWYNGTDEDLKNIEVGLSVQWRIVSLVHKSRKYTREEKTQLFKKQAERDPSDTSKNYEQKCKALDVNAEEREKLWNFYFSAENTLSVRNLEYSWSGFNSSFNHEELEPYFEKFFEKILHVYDTKPKEFANDFYQYLLPNTEDYAKLISRLESLLSNLNEKYVFLQRYIKESIDDCQRKQRTHNCFRTRAPLAKTN</sequence>
<evidence type="ECO:0000259" key="10">
    <source>
        <dbReference type="Pfam" id="PF11838"/>
    </source>
</evidence>
<feature type="domain" description="Aminopeptidase N-like N-terminal" evidence="11">
    <location>
        <begin position="30"/>
        <end position="203"/>
    </location>
</feature>
<dbReference type="Pfam" id="PF17900">
    <property type="entry name" value="Peptidase_M1_N"/>
    <property type="match status" value="1"/>
</dbReference>
<keyword evidence="7" id="KW-0862">Zinc</keyword>
<dbReference type="GO" id="GO:0008270">
    <property type="term" value="F:zinc ion binding"/>
    <property type="evidence" value="ECO:0007669"/>
    <property type="project" value="InterPro"/>
</dbReference>
<dbReference type="HOGENOM" id="CLU_007335_1_1_1"/>
<evidence type="ECO:0000256" key="3">
    <source>
        <dbReference type="ARBA" id="ARBA00022438"/>
    </source>
</evidence>
<dbReference type="Gene3D" id="2.60.40.1730">
    <property type="entry name" value="tricorn interacting facor f3 domain"/>
    <property type="match status" value="1"/>
</dbReference>
<evidence type="ECO:0000313" key="13">
    <source>
        <dbReference type="Proteomes" id="UP000009168"/>
    </source>
</evidence>
<dbReference type="PANTHER" id="PTHR11533">
    <property type="entry name" value="PROTEASE M1 ZINC METALLOPROTEASE"/>
    <property type="match status" value="1"/>
</dbReference>
<dbReference type="Pfam" id="PF01433">
    <property type="entry name" value="Peptidase_M1"/>
    <property type="match status" value="1"/>
</dbReference>
<dbReference type="InParanoid" id="I7M3M5"/>
<proteinExistence type="inferred from homology"/>
<dbReference type="OrthoDB" id="10031169at2759"/>
<comment type="cofactor">
    <cofactor evidence="1">
        <name>Zn(2+)</name>
        <dbReference type="ChEBI" id="CHEBI:29105"/>
    </cofactor>
</comment>
<dbReference type="STRING" id="312017.I7M3M5"/>
<evidence type="ECO:0000256" key="6">
    <source>
        <dbReference type="ARBA" id="ARBA00022801"/>
    </source>
</evidence>
<dbReference type="GO" id="GO:0043171">
    <property type="term" value="P:peptide catabolic process"/>
    <property type="evidence" value="ECO:0007669"/>
    <property type="project" value="TreeGrafter"/>
</dbReference>
<feature type="domain" description="Peptidase M1 membrane alanine aminopeptidase" evidence="9">
    <location>
        <begin position="274"/>
        <end position="479"/>
    </location>
</feature>
<evidence type="ECO:0000313" key="12">
    <source>
        <dbReference type="EMBL" id="EAS03745.1"/>
    </source>
</evidence>
<dbReference type="GO" id="GO:0005737">
    <property type="term" value="C:cytoplasm"/>
    <property type="evidence" value="ECO:0007669"/>
    <property type="project" value="TreeGrafter"/>
</dbReference>
<evidence type="ECO:0000259" key="11">
    <source>
        <dbReference type="Pfam" id="PF17900"/>
    </source>
</evidence>
<keyword evidence="5" id="KW-0479">Metal-binding</keyword>
<dbReference type="GO" id="GO:0005615">
    <property type="term" value="C:extracellular space"/>
    <property type="evidence" value="ECO:0007669"/>
    <property type="project" value="TreeGrafter"/>
</dbReference>
<gene>
    <name evidence="12" type="ORF">TTHERM_00475080</name>
</gene>
<dbReference type="AlphaFoldDB" id="I7M3M5"/>
<dbReference type="EMBL" id="GG662472">
    <property type="protein sequence ID" value="EAS03745.1"/>
    <property type="molecule type" value="Genomic_DNA"/>
</dbReference>
<dbReference type="RefSeq" id="XP_001023990.1">
    <property type="nucleotide sequence ID" value="XM_001023990.3"/>
</dbReference>
<dbReference type="Gene3D" id="1.10.390.10">
    <property type="entry name" value="Neutral Protease Domain 2"/>
    <property type="match status" value="1"/>
</dbReference>
<dbReference type="NCBIfam" id="TIGR02412">
    <property type="entry name" value="pepN_strep_liv"/>
    <property type="match status" value="1"/>
</dbReference>
<protein>
    <submittedName>
        <fullName evidence="12">Peptidase M1 family aminopeptidase</fullName>
    </submittedName>
</protein>
<evidence type="ECO:0000256" key="1">
    <source>
        <dbReference type="ARBA" id="ARBA00001947"/>
    </source>
</evidence>
<evidence type="ECO:0000256" key="5">
    <source>
        <dbReference type="ARBA" id="ARBA00022723"/>
    </source>
</evidence>